<dbReference type="Pfam" id="PF05368">
    <property type="entry name" value="NmrA"/>
    <property type="match status" value="1"/>
</dbReference>
<comment type="caution">
    <text evidence="4">The sequence shown here is derived from an EMBL/GenBank/DDBJ whole genome shotgun (WGS) entry which is preliminary data.</text>
</comment>
<keyword evidence="2" id="KW-0560">Oxidoreductase</keyword>
<evidence type="ECO:0000313" key="5">
    <source>
        <dbReference type="Proteomes" id="UP000268093"/>
    </source>
</evidence>
<dbReference type="InterPro" id="IPR008030">
    <property type="entry name" value="NmrA-like"/>
</dbReference>
<reference evidence="4 5" key="1">
    <citation type="journal article" date="2018" name="New Phytol.">
        <title>Phylogenomics of Endogonaceae and evolution of mycorrhizas within Mucoromycota.</title>
        <authorList>
            <person name="Chang Y."/>
            <person name="Desiro A."/>
            <person name="Na H."/>
            <person name="Sandor L."/>
            <person name="Lipzen A."/>
            <person name="Clum A."/>
            <person name="Barry K."/>
            <person name="Grigoriev I.V."/>
            <person name="Martin F.M."/>
            <person name="Stajich J.E."/>
            <person name="Smith M.E."/>
            <person name="Bonito G."/>
            <person name="Spatafora J.W."/>
        </authorList>
    </citation>
    <scope>NUCLEOTIDE SEQUENCE [LARGE SCALE GENOMIC DNA]</scope>
    <source>
        <strain evidence="4 5">GMNB39</strain>
    </source>
</reference>
<organism evidence="4 5">
    <name type="scientific">Jimgerdemannia flammicorona</name>
    <dbReference type="NCBI Taxonomy" id="994334"/>
    <lineage>
        <taxon>Eukaryota</taxon>
        <taxon>Fungi</taxon>
        <taxon>Fungi incertae sedis</taxon>
        <taxon>Mucoromycota</taxon>
        <taxon>Mucoromycotina</taxon>
        <taxon>Endogonomycetes</taxon>
        <taxon>Endogonales</taxon>
        <taxon>Endogonaceae</taxon>
        <taxon>Jimgerdemannia</taxon>
    </lineage>
</organism>
<dbReference type="InterPro" id="IPR051609">
    <property type="entry name" value="NmrA/Isoflavone_reductase-like"/>
</dbReference>
<dbReference type="InterPro" id="IPR045312">
    <property type="entry name" value="PCBER-like"/>
</dbReference>
<dbReference type="Proteomes" id="UP000268093">
    <property type="component" value="Unassembled WGS sequence"/>
</dbReference>
<evidence type="ECO:0000256" key="1">
    <source>
        <dbReference type="ARBA" id="ARBA00022857"/>
    </source>
</evidence>
<dbReference type="PANTHER" id="PTHR47706:SF9">
    <property type="entry name" value="NMRA-LIKE DOMAIN-CONTAINING PROTEIN-RELATED"/>
    <property type="match status" value="1"/>
</dbReference>
<dbReference type="SUPFAM" id="SSF51735">
    <property type="entry name" value="NAD(P)-binding Rossmann-fold domains"/>
    <property type="match status" value="1"/>
</dbReference>
<protein>
    <recommendedName>
        <fullName evidence="3">NmrA-like domain-containing protein</fullName>
    </recommendedName>
</protein>
<dbReference type="Gene3D" id="3.90.25.10">
    <property type="entry name" value="UDP-galactose 4-epimerase, domain 1"/>
    <property type="match status" value="1"/>
</dbReference>
<dbReference type="PANTHER" id="PTHR47706">
    <property type="entry name" value="NMRA-LIKE FAMILY PROTEIN"/>
    <property type="match status" value="1"/>
</dbReference>
<evidence type="ECO:0000259" key="3">
    <source>
        <dbReference type="Pfam" id="PF05368"/>
    </source>
</evidence>
<dbReference type="AlphaFoldDB" id="A0A433D653"/>
<evidence type="ECO:0000313" key="4">
    <source>
        <dbReference type="EMBL" id="RUP46299.1"/>
    </source>
</evidence>
<evidence type="ECO:0000256" key="2">
    <source>
        <dbReference type="ARBA" id="ARBA00023002"/>
    </source>
</evidence>
<keyword evidence="1" id="KW-0521">NADP</keyword>
<dbReference type="EMBL" id="RBNI01006022">
    <property type="protein sequence ID" value="RUP46299.1"/>
    <property type="molecule type" value="Genomic_DNA"/>
</dbReference>
<name>A0A433D653_9FUNG</name>
<gene>
    <name evidence="4" type="ORF">BC936DRAFT_147110</name>
</gene>
<keyword evidence="5" id="KW-1185">Reference proteome</keyword>
<feature type="domain" description="NmrA-like" evidence="3">
    <location>
        <begin position="49"/>
        <end position="283"/>
    </location>
</feature>
<dbReference type="GO" id="GO:0016491">
    <property type="term" value="F:oxidoreductase activity"/>
    <property type="evidence" value="ECO:0007669"/>
    <property type="project" value="UniProtKB-KW"/>
</dbReference>
<accession>A0A433D653</accession>
<dbReference type="Gene3D" id="3.40.50.720">
    <property type="entry name" value="NAD(P)-binding Rossmann-like Domain"/>
    <property type="match status" value="1"/>
</dbReference>
<dbReference type="CDD" id="cd05259">
    <property type="entry name" value="PCBER_SDR_a"/>
    <property type="match status" value="1"/>
</dbReference>
<proteinExistence type="predicted"/>
<dbReference type="OrthoDB" id="419598at2759"/>
<sequence>MTFVLEVNTSDIKGGCFLALQTSSNLQKVLAFQNPPHLHQNQTKMSQFKTVLVAGGLSGGLGKFIVEEFVANGDYNVKILSRSSSLTEKAAEIEKYKSVGVEVVAAEYTDHAGLVKALKGVDVVVSTVGTAVIETQISLIKAAEEAGVKRFIPSEFGSDISKIPSPVFNHKRQISEYLRTTTLEYTIFYTNYWLDTILFFAEWDLTAGKAIIIGDGNDRFTVTHRKDVAKFVVASLSNPKSRNAVHGTASAVVTWRELLSLAEKHSGKKFDVTYKDLGSVQAELAATKDFTHEYVRDTVLSIAAQGLGLVEESVAVDYPEIKVITPDQFFREFYNKA</sequence>
<dbReference type="InterPro" id="IPR036291">
    <property type="entry name" value="NAD(P)-bd_dom_sf"/>
</dbReference>